<keyword evidence="2" id="KW-1185">Reference proteome</keyword>
<evidence type="ECO:0000313" key="1">
    <source>
        <dbReference type="EMBL" id="KAF5815220.1"/>
    </source>
</evidence>
<protein>
    <submittedName>
        <fullName evidence="1">Uncharacterized protein</fullName>
    </submittedName>
</protein>
<comment type="caution">
    <text evidence="1">The sequence shown here is derived from an EMBL/GenBank/DDBJ whole genome shotgun (WGS) entry which is preliminary data.</text>
</comment>
<name>A0A9K3JHB9_HELAN</name>
<dbReference type="Proteomes" id="UP000215914">
    <property type="component" value="Unassembled WGS sequence"/>
</dbReference>
<sequence>MNFFQWTKIRNLCIPFLIQKDVGTFDVWMDYSMLGVLWIMKIV</sequence>
<reference evidence="1" key="2">
    <citation type="submission" date="2020-06" db="EMBL/GenBank/DDBJ databases">
        <title>Helianthus annuus Genome sequencing and assembly Release 2.</title>
        <authorList>
            <person name="Gouzy J."/>
            <person name="Langlade N."/>
            <person name="Munos S."/>
        </authorList>
    </citation>
    <scope>NUCLEOTIDE SEQUENCE</scope>
    <source>
        <tissue evidence="1">Leaves</tissue>
    </source>
</reference>
<gene>
    <name evidence="1" type="ORF">HanXRQr2_Chr03g0120631</name>
</gene>
<dbReference type="EMBL" id="MNCJ02000318">
    <property type="protein sequence ID" value="KAF5815220.1"/>
    <property type="molecule type" value="Genomic_DNA"/>
</dbReference>
<proteinExistence type="predicted"/>
<evidence type="ECO:0000313" key="2">
    <source>
        <dbReference type="Proteomes" id="UP000215914"/>
    </source>
</evidence>
<dbReference type="Gramene" id="mRNA:HanXRQr2_Chr03g0120631">
    <property type="protein sequence ID" value="mRNA:HanXRQr2_Chr03g0120631"/>
    <property type="gene ID" value="HanXRQr2_Chr03g0120631"/>
</dbReference>
<accession>A0A9K3JHB9</accession>
<organism evidence="1 2">
    <name type="scientific">Helianthus annuus</name>
    <name type="common">Common sunflower</name>
    <dbReference type="NCBI Taxonomy" id="4232"/>
    <lineage>
        <taxon>Eukaryota</taxon>
        <taxon>Viridiplantae</taxon>
        <taxon>Streptophyta</taxon>
        <taxon>Embryophyta</taxon>
        <taxon>Tracheophyta</taxon>
        <taxon>Spermatophyta</taxon>
        <taxon>Magnoliopsida</taxon>
        <taxon>eudicotyledons</taxon>
        <taxon>Gunneridae</taxon>
        <taxon>Pentapetalae</taxon>
        <taxon>asterids</taxon>
        <taxon>campanulids</taxon>
        <taxon>Asterales</taxon>
        <taxon>Asteraceae</taxon>
        <taxon>Asteroideae</taxon>
        <taxon>Heliantheae alliance</taxon>
        <taxon>Heliantheae</taxon>
        <taxon>Helianthus</taxon>
    </lineage>
</organism>
<dbReference type="AlphaFoldDB" id="A0A9K3JHB9"/>
<reference evidence="1" key="1">
    <citation type="journal article" date="2017" name="Nature">
        <title>The sunflower genome provides insights into oil metabolism, flowering and Asterid evolution.</title>
        <authorList>
            <person name="Badouin H."/>
            <person name="Gouzy J."/>
            <person name="Grassa C.J."/>
            <person name="Murat F."/>
            <person name="Staton S.E."/>
            <person name="Cottret L."/>
            <person name="Lelandais-Briere C."/>
            <person name="Owens G.L."/>
            <person name="Carrere S."/>
            <person name="Mayjonade B."/>
            <person name="Legrand L."/>
            <person name="Gill N."/>
            <person name="Kane N.C."/>
            <person name="Bowers J.E."/>
            <person name="Hubner S."/>
            <person name="Bellec A."/>
            <person name="Berard A."/>
            <person name="Berges H."/>
            <person name="Blanchet N."/>
            <person name="Boniface M.C."/>
            <person name="Brunel D."/>
            <person name="Catrice O."/>
            <person name="Chaidir N."/>
            <person name="Claudel C."/>
            <person name="Donnadieu C."/>
            <person name="Faraut T."/>
            <person name="Fievet G."/>
            <person name="Helmstetter N."/>
            <person name="King M."/>
            <person name="Knapp S.J."/>
            <person name="Lai Z."/>
            <person name="Le Paslier M.C."/>
            <person name="Lippi Y."/>
            <person name="Lorenzon L."/>
            <person name="Mandel J.R."/>
            <person name="Marage G."/>
            <person name="Marchand G."/>
            <person name="Marquand E."/>
            <person name="Bret-Mestries E."/>
            <person name="Morien E."/>
            <person name="Nambeesan S."/>
            <person name="Nguyen T."/>
            <person name="Pegot-Espagnet P."/>
            <person name="Pouilly N."/>
            <person name="Raftis F."/>
            <person name="Sallet E."/>
            <person name="Schiex T."/>
            <person name="Thomas J."/>
            <person name="Vandecasteele C."/>
            <person name="Vares D."/>
            <person name="Vear F."/>
            <person name="Vautrin S."/>
            <person name="Crespi M."/>
            <person name="Mangin B."/>
            <person name="Burke J.M."/>
            <person name="Salse J."/>
            <person name="Munos S."/>
            <person name="Vincourt P."/>
            <person name="Rieseberg L.H."/>
            <person name="Langlade N.B."/>
        </authorList>
    </citation>
    <scope>NUCLEOTIDE SEQUENCE</scope>
    <source>
        <tissue evidence="1">Leaves</tissue>
    </source>
</reference>